<reference evidence="2" key="1">
    <citation type="submission" date="2023-08" db="EMBL/GenBank/DDBJ databases">
        <title>Black Yeasts Isolated from many extreme environments.</title>
        <authorList>
            <person name="Coleine C."/>
            <person name="Stajich J.E."/>
            <person name="Selbmann L."/>
        </authorList>
    </citation>
    <scope>NUCLEOTIDE SEQUENCE</scope>
    <source>
        <strain evidence="2">CCFEE 5810</strain>
    </source>
</reference>
<evidence type="ECO:0000256" key="1">
    <source>
        <dbReference type="SAM" id="SignalP"/>
    </source>
</evidence>
<protein>
    <recommendedName>
        <fullName evidence="4">SMP-30/Gluconolactonase/LRE-like region domain-containing protein</fullName>
    </recommendedName>
</protein>
<dbReference type="InterPro" id="IPR046312">
    <property type="entry name" value="DUF6454"/>
</dbReference>
<accession>A0AAN7VV71</accession>
<dbReference type="SUPFAM" id="SSF50969">
    <property type="entry name" value="YVTN repeat-like/Quinoprotein amine dehydrogenase"/>
    <property type="match status" value="1"/>
</dbReference>
<comment type="caution">
    <text evidence="2">The sequence shown here is derived from an EMBL/GenBank/DDBJ whole genome shotgun (WGS) entry which is preliminary data.</text>
</comment>
<feature type="chain" id="PRO_5043049079" description="SMP-30/Gluconolactonase/LRE-like region domain-containing protein" evidence="1">
    <location>
        <begin position="21"/>
        <end position="356"/>
    </location>
</feature>
<dbReference type="Proteomes" id="UP001310594">
    <property type="component" value="Unassembled WGS sequence"/>
</dbReference>
<proteinExistence type="predicted"/>
<dbReference type="InterPro" id="IPR011044">
    <property type="entry name" value="Quino_amine_DH_bsu"/>
</dbReference>
<evidence type="ECO:0000313" key="3">
    <source>
        <dbReference type="Proteomes" id="UP001310594"/>
    </source>
</evidence>
<sequence length="356" mass="38955">MYSPSLLVAALAAILPSVSALNITVYRPDVPLVPSPLPPSHAQTDGDEIISLFQTLGRNTIWKSIANISFEGDTYEPEGMVRLVSGDVERFIVSAGEYTAPTVHYNETINGTDRSPGAGFAHLVVFDGNGSRIADATLTPEGALQYHNGGIDFDGQHIWCTIAQYRPNATAYVARVDPTTMESRKILQIEDHQGGVVHDVKTNNIYTLNWGSRNGSTFNLNRLAYNAANEGVFTRPQSVARNPSYFVDYQDCKFMGHSRYYHWRPIMLCSGVWNAGTFNLGGIALVDANTMVPVAEVPIQMTSFTGYPVTQNPVEVAVVDGKLRLYFMPDQHNSTLFVYEAEPGSPFQFGGTGGAF</sequence>
<organism evidence="2 3">
    <name type="scientific">Elasticomyces elasticus</name>
    <dbReference type="NCBI Taxonomy" id="574655"/>
    <lineage>
        <taxon>Eukaryota</taxon>
        <taxon>Fungi</taxon>
        <taxon>Dikarya</taxon>
        <taxon>Ascomycota</taxon>
        <taxon>Pezizomycotina</taxon>
        <taxon>Dothideomycetes</taxon>
        <taxon>Dothideomycetidae</taxon>
        <taxon>Mycosphaerellales</taxon>
        <taxon>Teratosphaeriaceae</taxon>
        <taxon>Elasticomyces</taxon>
    </lineage>
</organism>
<gene>
    <name evidence="2" type="ORF">LTR97_012819</name>
</gene>
<evidence type="ECO:0000313" key="2">
    <source>
        <dbReference type="EMBL" id="KAK5689479.1"/>
    </source>
</evidence>
<keyword evidence="1" id="KW-0732">Signal</keyword>
<dbReference type="Pfam" id="PF20055">
    <property type="entry name" value="DUF6454"/>
    <property type="match status" value="1"/>
</dbReference>
<name>A0AAN7VV71_9PEZI</name>
<feature type="signal peptide" evidence="1">
    <location>
        <begin position="1"/>
        <end position="20"/>
    </location>
</feature>
<dbReference type="EMBL" id="JAVRQU010000031">
    <property type="protein sequence ID" value="KAK5689479.1"/>
    <property type="molecule type" value="Genomic_DNA"/>
</dbReference>
<evidence type="ECO:0008006" key="4">
    <source>
        <dbReference type="Google" id="ProtNLM"/>
    </source>
</evidence>
<dbReference type="AlphaFoldDB" id="A0AAN7VV71"/>